<feature type="non-terminal residue" evidence="2">
    <location>
        <position position="1"/>
    </location>
</feature>
<dbReference type="AlphaFoldDB" id="A0A9K3GLD1"/>
<evidence type="ECO:0000256" key="1">
    <source>
        <dbReference type="SAM" id="MobiDB-lite"/>
    </source>
</evidence>
<keyword evidence="3" id="KW-1185">Reference proteome</keyword>
<gene>
    <name evidence="2" type="ORF">KIPB_010160</name>
</gene>
<reference evidence="2 3" key="1">
    <citation type="journal article" date="2018" name="PLoS ONE">
        <title>The draft genome of Kipferlia bialata reveals reductive genome evolution in fornicate parasites.</title>
        <authorList>
            <person name="Tanifuji G."/>
            <person name="Takabayashi S."/>
            <person name="Kume K."/>
            <person name="Takagi M."/>
            <person name="Nakayama T."/>
            <person name="Kamikawa R."/>
            <person name="Inagaki Y."/>
            <person name="Hashimoto T."/>
        </authorList>
    </citation>
    <scope>NUCLEOTIDE SEQUENCE [LARGE SCALE GENOMIC DNA]</scope>
    <source>
        <strain evidence="2">NY0173</strain>
    </source>
</reference>
<comment type="caution">
    <text evidence="2">The sequence shown here is derived from an EMBL/GenBank/DDBJ whole genome shotgun (WGS) entry which is preliminary data.</text>
</comment>
<sequence>MRTHQLQVAYEWDIRAWFELGLIPLRNSKSTLVDGCIFHVGYTEGHGYPTKGSLNKCALYDIDKGSWTDVPLPGALDNTPKEKGVEKEREGEAEVEESVSDESESESESGEESESRTESQYGDEGSGSEGTGVVDGTEDQSEESEYEDDGESESEEGEDIPTVNLVDCNYCLATVCDMVYLFVTDREGTLTHLYTYSPSLERE</sequence>
<protein>
    <submittedName>
        <fullName evidence="2">Uncharacterized protein</fullName>
    </submittedName>
</protein>
<feature type="compositionally biased region" description="Acidic residues" evidence="1">
    <location>
        <begin position="93"/>
        <end position="112"/>
    </location>
</feature>
<dbReference type="Proteomes" id="UP000265618">
    <property type="component" value="Unassembled WGS sequence"/>
</dbReference>
<feature type="compositionally biased region" description="Basic and acidic residues" evidence="1">
    <location>
        <begin position="79"/>
        <end position="92"/>
    </location>
</feature>
<evidence type="ECO:0000313" key="2">
    <source>
        <dbReference type="EMBL" id="GIQ88004.1"/>
    </source>
</evidence>
<evidence type="ECO:0000313" key="3">
    <source>
        <dbReference type="Proteomes" id="UP000265618"/>
    </source>
</evidence>
<feature type="compositionally biased region" description="Acidic residues" evidence="1">
    <location>
        <begin position="136"/>
        <end position="159"/>
    </location>
</feature>
<organism evidence="2 3">
    <name type="scientific">Kipferlia bialata</name>
    <dbReference type="NCBI Taxonomy" id="797122"/>
    <lineage>
        <taxon>Eukaryota</taxon>
        <taxon>Metamonada</taxon>
        <taxon>Carpediemonas-like organisms</taxon>
        <taxon>Kipferlia</taxon>
    </lineage>
</organism>
<dbReference type="EMBL" id="BDIP01003681">
    <property type="protein sequence ID" value="GIQ88004.1"/>
    <property type="molecule type" value="Genomic_DNA"/>
</dbReference>
<name>A0A9K3GLD1_9EUKA</name>
<feature type="region of interest" description="Disordered" evidence="1">
    <location>
        <begin position="68"/>
        <end position="161"/>
    </location>
</feature>
<accession>A0A9K3GLD1</accession>
<proteinExistence type="predicted"/>